<name>A0A2J6N3X6_9CREN</name>
<keyword evidence="7 10" id="KW-0067">ATP-binding</keyword>
<accession>A0A2J6N3X6</accession>
<dbReference type="GO" id="GO:0102043">
    <property type="term" value="F:isopentenyl phosphate kinase activity"/>
    <property type="evidence" value="ECO:0007669"/>
    <property type="project" value="UniProtKB-EC"/>
</dbReference>
<dbReference type="RefSeq" id="WP_148683538.1">
    <property type="nucleotide sequence ID" value="NZ_DSFH01000023.1"/>
</dbReference>
<evidence type="ECO:0000256" key="11">
    <source>
        <dbReference type="PIRSR" id="PIRSR016496-2"/>
    </source>
</evidence>
<proteinExistence type="inferred from homology"/>
<dbReference type="InterPro" id="IPR024192">
    <property type="entry name" value="Fosfomycin_R_FomA-type"/>
</dbReference>
<feature type="binding site" evidence="10">
    <location>
        <position position="52"/>
    </location>
    <ligand>
        <name>substrate</name>
    </ligand>
</feature>
<dbReference type="EMBL" id="PNIM01000001">
    <property type="protein sequence ID" value="PMB76058.1"/>
    <property type="molecule type" value="Genomic_DNA"/>
</dbReference>
<evidence type="ECO:0000313" key="13">
    <source>
        <dbReference type="EMBL" id="HEW63654.1"/>
    </source>
</evidence>
<keyword evidence="5 10" id="KW-0547">Nucleotide-binding</keyword>
<dbReference type="Pfam" id="PF00696">
    <property type="entry name" value="AA_kinase"/>
    <property type="match status" value="1"/>
</dbReference>
<evidence type="ECO:0000256" key="2">
    <source>
        <dbReference type="ARBA" id="ARBA00012908"/>
    </source>
</evidence>
<organism evidence="15 16">
    <name type="scientific">Fervidicoccus fontis</name>
    <dbReference type="NCBI Taxonomy" id="683846"/>
    <lineage>
        <taxon>Archaea</taxon>
        <taxon>Thermoproteota</taxon>
        <taxon>Thermoprotei</taxon>
        <taxon>Fervidicoccales</taxon>
        <taxon>Fervidicoccaceae</taxon>
        <taxon>Fervidicoccus</taxon>
    </lineage>
</organism>
<protein>
    <recommendedName>
        <fullName evidence="3">Isopentenyl phosphate kinase</fullName>
        <ecNumber evidence="2">2.7.4.26</ecNumber>
    </recommendedName>
</protein>
<feature type="binding site" evidence="10">
    <location>
        <position position="219"/>
    </location>
    <ligand>
        <name>ATP</name>
        <dbReference type="ChEBI" id="CHEBI:30616"/>
    </ligand>
</feature>
<dbReference type="InterPro" id="IPR036393">
    <property type="entry name" value="AceGlu_kinase-like_sf"/>
</dbReference>
<gene>
    <name evidence="15" type="ORF">C0188_00085</name>
    <name evidence="13" type="ORF">ENO39_01145</name>
    <name evidence="14" type="ORF">IOK49_03070</name>
</gene>
<evidence type="ECO:0000256" key="8">
    <source>
        <dbReference type="ARBA" id="ARBA00023229"/>
    </source>
</evidence>
<dbReference type="GO" id="GO:0005829">
    <property type="term" value="C:cytosol"/>
    <property type="evidence" value="ECO:0007669"/>
    <property type="project" value="TreeGrafter"/>
</dbReference>
<evidence type="ECO:0000256" key="4">
    <source>
        <dbReference type="ARBA" id="ARBA00022679"/>
    </source>
</evidence>
<evidence type="ECO:0000313" key="16">
    <source>
        <dbReference type="Proteomes" id="UP000237153"/>
    </source>
</evidence>
<feature type="site" description="Transition state stabilizer" evidence="11">
    <location>
        <position position="18"/>
    </location>
</feature>
<reference evidence="15 16" key="1">
    <citation type="submission" date="2018-01" db="EMBL/GenBank/DDBJ databases">
        <title>Metagenomic assembled genomes from two thermal pools in the Uzon Caldera, Kamchatka, Russia.</title>
        <authorList>
            <person name="Wilkins L."/>
            <person name="Ettinger C."/>
        </authorList>
    </citation>
    <scope>NUCLEOTIDE SEQUENCE [LARGE SCALE GENOMIC DNA]</scope>
    <source>
        <strain evidence="15">ZAV-06</strain>
    </source>
</reference>
<dbReference type="Proteomes" id="UP000652307">
    <property type="component" value="Unassembled WGS sequence"/>
</dbReference>
<dbReference type="SUPFAM" id="SSF53633">
    <property type="entry name" value="Carbamate kinase-like"/>
    <property type="match status" value="1"/>
</dbReference>
<evidence type="ECO:0000313" key="14">
    <source>
        <dbReference type="EMBL" id="MBE9391060.1"/>
    </source>
</evidence>
<reference evidence="13" key="2">
    <citation type="journal article" date="2020" name="mSystems">
        <title>Genome- and Community-Level Interaction Insights into Carbon Utilization and Element Cycling Functions of Hydrothermarchaeota in Hydrothermal Sediment.</title>
        <authorList>
            <person name="Zhou Z."/>
            <person name="Liu Y."/>
            <person name="Xu W."/>
            <person name="Pan J."/>
            <person name="Luo Z.H."/>
            <person name="Li M."/>
        </authorList>
    </citation>
    <scope>NUCLEOTIDE SEQUENCE [LARGE SCALE GENOMIC DNA]</scope>
    <source>
        <strain evidence="13">SpSt-1261</strain>
    </source>
</reference>
<dbReference type="InterPro" id="IPR001048">
    <property type="entry name" value="Asp/Glu/Uridylate_kinase"/>
</dbReference>
<keyword evidence="4" id="KW-0808">Transferase</keyword>
<evidence type="ECO:0000256" key="9">
    <source>
        <dbReference type="ARBA" id="ARBA00049063"/>
    </source>
</evidence>
<comment type="catalytic activity">
    <reaction evidence="9">
        <text>isopentenyl phosphate + ATP = isopentenyl diphosphate + ADP</text>
        <dbReference type="Rhea" id="RHEA:33963"/>
        <dbReference type="ChEBI" id="CHEBI:30616"/>
        <dbReference type="ChEBI" id="CHEBI:65078"/>
        <dbReference type="ChEBI" id="CHEBI:128769"/>
        <dbReference type="ChEBI" id="CHEBI:456216"/>
        <dbReference type="EC" id="2.7.4.26"/>
    </reaction>
</comment>
<evidence type="ECO:0000256" key="10">
    <source>
        <dbReference type="PIRSR" id="PIRSR016496-1"/>
    </source>
</evidence>
<feature type="binding site" evidence="10">
    <location>
        <position position="156"/>
    </location>
    <ligand>
        <name>substrate</name>
    </ligand>
</feature>
<feature type="binding site" evidence="10">
    <location>
        <position position="53"/>
    </location>
    <ligand>
        <name>ATP</name>
        <dbReference type="ChEBI" id="CHEBI:30616"/>
    </ligand>
</feature>
<feature type="binding site" evidence="10">
    <location>
        <position position="223"/>
    </location>
    <ligand>
        <name>ATP</name>
        <dbReference type="ChEBI" id="CHEBI:30616"/>
    </ligand>
</feature>
<evidence type="ECO:0000256" key="6">
    <source>
        <dbReference type="ARBA" id="ARBA00022777"/>
    </source>
</evidence>
<comment type="caution">
    <text evidence="15">The sequence shown here is derived from an EMBL/GenBank/DDBJ whole genome shotgun (WGS) entry which is preliminary data.</text>
</comment>
<evidence type="ECO:0000256" key="3">
    <source>
        <dbReference type="ARBA" id="ARBA00017267"/>
    </source>
</evidence>
<sequence>MICLKVVIKLGGSLITDKSKPYSFRKEVVIRIAKEIKRAIDEKIDLVVIHGGGSFGHVEAKRAIDIYGRISNETISPIAFSMQELNYMMTSILVSNRIKAVSFPPHSLCVNLCNIGERFSCDLKIVKTAIEKGSVPILFGDIVYGDNFCDPAIISGDDLALMIGSYINAERIIFFTDVDGVFLELGHPETILKEIRLNEIDSVIKKASIYNNVVDVTSGLLGKLKKTYQYLSTSSSIKEVWISNGLIEGNIYNLISGKTVNGTKIIP</sequence>
<keyword evidence="8" id="KW-0414">Isoprene biosynthesis</keyword>
<feature type="domain" description="Aspartate/glutamate/uridylate kinase" evidence="12">
    <location>
        <begin position="6"/>
        <end position="231"/>
    </location>
</feature>
<evidence type="ECO:0000259" key="12">
    <source>
        <dbReference type="Pfam" id="PF00696"/>
    </source>
</evidence>
<dbReference type="AlphaFoldDB" id="A0A2J6N3X6"/>
<dbReference type="EMBL" id="DSFH01000023">
    <property type="protein sequence ID" value="HEW63654.1"/>
    <property type="molecule type" value="Genomic_DNA"/>
</dbReference>
<evidence type="ECO:0000256" key="1">
    <source>
        <dbReference type="ARBA" id="ARBA00010540"/>
    </source>
</evidence>
<dbReference type="PIRSF" id="PIRSF016496">
    <property type="entry name" value="Kin_FomA"/>
    <property type="match status" value="1"/>
</dbReference>
<keyword evidence="6" id="KW-0418">Kinase</keyword>
<reference evidence="14" key="3">
    <citation type="submission" date="2020-10" db="EMBL/GenBank/DDBJ databases">
        <title>Fervidococcus fontis strain 3639Fd - the first crenarchaeon capable of growth on lipids.</title>
        <authorList>
            <person name="Kochetkova T.V."/>
            <person name="Elcheninov A.G."/>
            <person name="Toschakov S.V."/>
            <person name="Kublanov I.V."/>
        </authorList>
    </citation>
    <scope>NUCLEOTIDE SEQUENCE</scope>
    <source>
        <strain evidence="14">3639Fd</strain>
    </source>
</reference>
<dbReference type="Proteomes" id="UP000237153">
    <property type="component" value="Unassembled WGS sequence"/>
</dbReference>
<feature type="binding site" evidence="10">
    <location>
        <position position="177"/>
    </location>
    <ligand>
        <name>ATP</name>
        <dbReference type="ChEBI" id="CHEBI:30616"/>
    </ligand>
</feature>
<dbReference type="PANTHER" id="PTHR43654:SF1">
    <property type="entry name" value="ISOPENTENYL PHOSPHATE KINASE"/>
    <property type="match status" value="1"/>
</dbReference>
<dbReference type="EMBL" id="JADEZV010000002">
    <property type="protein sequence ID" value="MBE9391060.1"/>
    <property type="molecule type" value="Genomic_DNA"/>
</dbReference>
<dbReference type="GO" id="GO:0016114">
    <property type="term" value="P:terpenoid biosynthetic process"/>
    <property type="evidence" value="ECO:0007669"/>
    <property type="project" value="TreeGrafter"/>
</dbReference>
<dbReference type="EC" id="2.7.4.26" evidence="2"/>
<evidence type="ECO:0000256" key="7">
    <source>
        <dbReference type="ARBA" id="ARBA00022840"/>
    </source>
</evidence>
<dbReference type="GO" id="GO:0016301">
    <property type="term" value="F:kinase activity"/>
    <property type="evidence" value="ECO:0007669"/>
    <property type="project" value="UniProtKB-KW"/>
</dbReference>
<feature type="binding site" evidence="10">
    <location>
        <begin position="9"/>
        <end position="13"/>
    </location>
    <ligand>
        <name>ATP</name>
        <dbReference type="ChEBI" id="CHEBI:30616"/>
    </ligand>
</feature>
<evidence type="ECO:0000313" key="15">
    <source>
        <dbReference type="EMBL" id="PMB76058.1"/>
    </source>
</evidence>
<dbReference type="Gene3D" id="3.40.1160.10">
    <property type="entry name" value="Acetylglutamate kinase-like"/>
    <property type="match status" value="1"/>
</dbReference>
<feature type="binding site" evidence="10">
    <location>
        <position position="57"/>
    </location>
    <ligand>
        <name>substrate</name>
    </ligand>
</feature>
<comment type="similarity">
    <text evidence="1">Belongs to the isopentenyl phosphate kinase family.</text>
</comment>
<dbReference type="PANTHER" id="PTHR43654">
    <property type="entry name" value="GLUTAMATE 5-KINASE"/>
    <property type="match status" value="1"/>
</dbReference>
<dbReference type="NCBIfam" id="NF040647">
    <property type="entry name" value="IPPK_Arch"/>
    <property type="match status" value="1"/>
</dbReference>
<evidence type="ECO:0000256" key="5">
    <source>
        <dbReference type="ARBA" id="ARBA00022741"/>
    </source>
</evidence>
<dbReference type="GO" id="GO:0005524">
    <property type="term" value="F:ATP binding"/>
    <property type="evidence" value="ECO:0007669"/>
    <property type="project" value="UniProtKB-KW"/>
</dbReference>
<dbReference type="Proteomes" id="UP000886076">
    <property type="component" value="Unassembled WGS sequence"/>
</dbReference>